<evidence type="ECO:0000313" key="2">
    <source>
        <dbReference type="EMBL" id="HGG00641.1"/>
    </source>
</evidence>
<dbReference type="EMBL" id="DSPX01000082">
    <property type="protein sequence ID" value="HGG00641.1"/>
    <property type="molecule type" value="Genomic_DNA"/>
</dbReference>
<evidence type="ECO:0000256" key="1">
    <source>
        <dbReference type="SAM" id="SignalP"/>
    </source>
</evidence>
<protein>
    <recommendedName>
        <fullName evidence="3">DUF3718 domain-containing protein</fullName>
    </recommendedName>
</protein>
<gene>
    <name evidence="2" type="ORF">ENR15_08320</name>
</gene>
<feature type="chain" id="PRO_5028334385" description="DUF3718 domain-containing protein" evidence="1">
    <location>
        <begin position="26"/>
        <end position="117"/>
    </location>
</feature>
<feature type="signal peptide" evidence="1">
    <location>
        <begin position="1"/>
        <end position="25"/>
    </location>
</feature>
<evidence type="ECO:0008006" key="3">
    <source>
        <dbReference type="Google" id="ProtNLM"/>
    </source>
</evidence>
<organism evidence="2">
    <name type="scientific">Planktothricoides sp. SpSt-374</name>
    <dbReference type="NCBI Taxonomy" id="2282167"/>
    <lineage>
        <taxon>Bacteria</taxon>
        <taxon>Bacillati</taxon>
        <taxon>Cyanobacteriota</taxon>
        <taxon>Cyanophyceae</taxon>
        <taxon>Oscillatoriophycideae</taxon>
        <taxon>Oscillatoriales</taxon>
        <taxon>Oscillatoriaceae</taxon>
        <taxon>Planktothricoides</taxon>
    </lineage>
</organism>
<accession>A0A7C3ZLC7</accession>
<proteinExistence type="predicted"/>
<sequence length="117" mass="12964">MKSAGIKLLGILGMGLLLGAGPVFAQDAPDLRVSMVEMGRMNVNDCLRKAEQAMRDMGMDDVEIKDRELAQGEEDETKAVVMCVRHEGETLATIAVSSNERNEAKDIRNELRERMKN</sequence>
<comment type="caution">
    <text evidence="2">The sequence shown here is derived from an EMBL/GenBank/DDBJ whole genome shotgun (WGS) entry which is preliminary data.</text>
</comment>
<dbReference type="AlphaFoldDB" id="A0A7C3ZLC7"/>
<name>A0A7C3ZLC7_9CYAN</name>
<reference evidence="2" key="1">
    <citation type="journal article" date="2020" name="mSystems">
        <title>Genome- and Community-Level Interaction Insights into Carbon Utilization and Element Cycling Functions of Hydrothermarchaeota in Hydrothermal Sediment.</title>
        <authorList>
            <person name="Zhou Z."/>
            <person name="Liu Y."/>
            <person name="Xu W."/>
            <person name="Pan J."/>
            <person name="Luo Z.H."/>
            <person name="Li M."/>
        </authorList>
    </citation>
    <scope>NUCLEOTIDE SEQUENCE [LARGE SCALE GENOMIC DNA]</scope>
    <source>
        <strain evidence="2">SpSt-374</strain>
    </source>
</reference>
<keyword evidence="1" id="KW-0732">Signal</keyword>